<accession>A0AAU7QGI7</accession>
<comment type="function">
    <text evidence="6">Catalyzes the phosphorylation of ribose 1,5-bisphosphate to 5-phospho-D-ribosyl alpha-1-diphosphate (PRPP).</text>
</comment>
<dbReference type="EC" id="2.7.4.23" evidence="6"/>
<sequence>MSRLIYLMGPSGSGKDSLLTALRNPPAPSLLVSHRYITRPAGDGSENHVALSETEFRLRRGAGLFALHWQAHGCHYALGIEIDLWLLRERHVVVNGSRAHLPQAQQRYGERLLPVCLRVSPANLRQRLRGRGRETEREITERLARAMEYQQSLPGNCAWLDNNGPISDTVAAFLSLLSLQQESQQESI</sequence>
<dbReference type="GO" id="GO:0006015">
    <property type="term" value="P:5-phosphoribose 1-diphosphate biosynthetic process"/>
    <property type="evidence" value="ECO:0007669"/>
    <property type="project" value="UniProtKB-UniRule"/>
</dbReference>
<dbReference type="GO" id="GO:0033863">
    <property type="term" value="F:ribose 1,5-bisphosphate phosphokinase activity"/>
    <property type="evidence" value="ECO:0007669"/>
    <property type="project" value="UniProtKB-UniRule"/>
</dbReference>
<proteinExistence type="inferred from homology"/>
<dbReference type="GO" id="GO:0005524">
    <property type="term" value="F:ATP binding"/>
    <property type="evidence" value="ECO:0007669"/>
    <property type="project" value="UniProtKB-KW"/>
</dbReference>
<comment type="pathway">
    <text evidence="2 6">Metabolic intermediate biosynthesis; 5-phospho-alpha-D-ribose 1-diphosphate biosynthesis; 5-phospho-alpha-D-ribose 1-diphosphate from D-ribose 5-phosphate (route II): step 3/3.</text>
</comment>
<keyword evidence="4 6" id="KW-0547">Nucleotide-binding</keyword>
<dbReference type="Gene3D" id="3.40.50.300">
    <property type="entry name" value="P-loop containing nucleotide triphosphate hydrolases"/>
    <property type="match status" value="1"/>
</dbReference>
<name>A0AAU7QGI7_9GAMM</name>
<evidence type="ECO:0000256" key="2">
    <source>
        <dbReference type="ARBA" id="ARBA00005069"/>
    </source>
</evidence>
<comment type="catalytic activity">
    <reaction evidence="1 6">
        <text>alpha-D-ribose 1,5-bisphosphate + ATP = 5-phospho-alpha-D-ribose 1-diphosphate + ADP</text>
        <dbReference type="Rhea" id="RHEA:20109"/>
        <dbReference type="ChEBI" id="CHEBI:30616"/>
        <dbReference type="ChEBI" id="CHEBI:58017"/>
        <dbReference type="ChEBI" id="CHEBI:68688"/>
        <dbReference type="ChEBI" id="CHEBI:456216"/>
        <dbReference type="EC" id="2.7.4.23"/>
    </reaction>
</comment>
<dbReference type="InterPro" id="IPR008145">
    <property type="entry name" value="GK/Ca_channel_bsu"/>
</dbReference>
<feature type="domain" description="Guanylate kinase/L-type calcium channel beta subunit" evidence="7">
    <location>
        <begin position="1"/>
        <end position="181"/>
    </location>
</feature>
<evidence type="ECO:0000259" key="7">
    <source>
        <dbReference type="SMART" id="SM00072"/>
    </source>
</evidence>
<keyword evidence="3 6" id="KW-0808">Transferase</keyword>
<dbReference type="AlphaFoldDB" id="A0AAU7QGI7"/>
<evidence type="ECO:0000256" key="1">
    <source>
        <dbReference type="ARBA" id="ARBA00000373"/>
    </source>
</evidence>
<dbReference type="FunFam" id="3.40.50.300:FF:000979">
    <property type="entry name" value="Ribose 1,5-bisphosphate phosphokinase PhnN"/>
    <property type="match status" value="1"/>
</dbReference>
<dbReference type="EMBL" id="CP157947">
    <property type="protein sequence ID" value="XBS71266.1"/>
    <property type="molecule type" value="Genomic_DNA"/>
</dbReference>
<dbReference type="SUPFAM" id="SSF52540">
    <property type="entry name" value="P-loop containing nucleoside triphosphate hydrolases"/>
    <property type="match status" value="1"/>
</dbReference>
<protein>
    <recommendedName>
        <fullName evidence="6">Ribose 1,5-bisphosphate phosphokinase PhnN</fullName>
        <ecNumber evidence="6">2.7.4.23</ecNumber>
    </recommendedName>
    <alternativeName>
        <fullName evidence="6">Ribose 1,5-bisphosphokinase</fullName>
    </alternativeName>
</protein>
<dbReference type="InterPro" id="IPR027417">
    <property type="entry name" value="P-loop_NTPase"/>
</dbReference>
<dbReference type="NCBIfam" id="NF007485">
    <property type="entry name" value="PRK10078.1"/>
    <property type="match status" value="1"/>
</dbReference>
<reference evidence="8" key="1">
    <citation type="submission" date="2024-06" db="EMBL/GenBank/DDBJ databases">
        <authorList>
            <person name="Coelho C."/>
            <person name="Bento M."/>
            <person name="Garcia E."/>
            <person name="Camelo A."/>
            <person name="Brandao I."/>
            <person name="Espirito Santo C."/>
            <person name="Trovao J."/>
            <person name="Verissimo A."/>
            <person name="Costa J."/>
            <person name="Tiago I."/>
        </authorList>
    </citation>
    <scope>NUCLEOTIDE SEQUENCE</scope>
    <source>
        <strain evidence="8">KWT182</strain>
    </source>
</reference>
<dbReference type="InterPro" id="IPR012699">
    <property type="entry name" value="PhnN"/>
</dbReference>
<gene>
    <name evidence="6 8" type="primary">phnN</name>
    <name evidence="8" type="ORF">ABK905_10140</name>
</gene>
<dbReference type="NCBIfam" id="TIGR02322">
    <property type="entry name" value="phosphon_PhnN"/>
    <property type="match status" value="1"/>
</dbReference>
<dbReference type="HAMAP" id="MF_00836">
    <property type="entry name" value="PhnN"/>
    <property type="match status" value="1"/>
</dbReference>
<organism evidence="8">
    <name type="scientific">Acerihabitans sp. KWT182</name>
    <dbReference type="NCBI Taxonomy" id="3157919"/>
    <lineage>
        <taxon>Bacteria</taxon>
        <taxon>Pseudomonadati</taxon>
        <taxon>Pseudomonadota</taxon>
        <taxon>Gammaproteobacteria</taxon>
        <taxon>Enterobacterales</taxon>
        <taxon>Pectobacteriaceae</taxon>
        <taxon>Acerihabitans</taxon>
    </lineage>
</organism>
<comment type="similarity">
    <text evidence="6">Belongs to the ribose 1,5-bisphosphokinase family.</text>
</comment>
<evidence type="ECO:0000256" key="5">
    <source>
        <dbReference type="ARBA" id="ARBA00022840"/>
    </source>
</evidence>
<dbReference type="GO" id="GO:0019634">
    <property type="term" value="P:organic phosphonate metabolic process"/>
    <property type="evidence" value="ECO:0007669"/>
    <property type="project" value="UniProtKB-UniRule"/>
</dbReference>
<evidence type="ECO:0000256" key="3">
    <source>
        <dbReference type="ARBA" id="ARBA00022679"/>
    </source>
</evidence>
<evidence type="ECO:0000256" key="6">
    <source>
        <dbReference type="HAMAP-Rule" id="MF_00836"/>
    </source>
</evidence>
<keyword evidence="5 6" id="KW-0067">ATP-binding</keyword>
<evidence type="ECO:0000313" key="8">
    <source>
        <dbReference type="EMBL" id="XBS71266.1"/>
    </source>
</evidence>
<evidence type="ECO:0000256" key="4">
    <source>
        <dbReference type="ARBA" id="ARBA00022741"/>
    </source>
</evidence>
<feature type="binding site" evidence="6">
    <location>
        <begin position="9"/>
        <end position="16"/>
    </location>
    <ligand>
        <name>ATP</name>
        <dbReference type="ChEBI" id="CHEBI:30616"/>
    </ligand>
</feature>
<dbReference type="SMART" id="SM00072">
    <property type="entry name" value="GuKc"/>
    <property type="match status" value="1"/>
</dbReference>